<dbReference type="InterPro" id="IPR054289">
    <property type="entry name" value="DUF7025"/>
</dbReference>
<dbReference type="Pfam" id="PF22942">
    <property type="entry name" value="DUF7025"/>
    <property type="match status" value="1"/>
</dbReference>
<feature type="coiled-coil region" evidence="1">
    <location>
        <begin position="43"/>
        <end position="79"/>
    </location>
</feature>
<keyword evidence="1" id="KW-0175">Coiled coil</keyword>
<evidence type="ECO:0000259" key="3">
    <source>
        <dbReference type="Pfam" id="PF22942"/>
    </source>
</evidence>
<gene>
    <name evidence="4" type="ORF">N7G274_003145</name>
</gene>
<protein>
    <recommendedName>
        <fullName evidence="3">DUF7025 domain-containing protein</fullName>
    </recommendedName>
</protein>
<keyword evidence="5" id="KW-1185">Reference proteome</keyword>
<reference evidence="4 5" key="1">
    <citation type="submission" date="2024-09" db="EMBL/GenBank/DDBJ databases">
        <title>Rethinking Asexuality: The Enigmatic Case of Functional Sexual Genes in Lepraria (Stereocaulaceae).</title>
        <authorList>
            <person name="Doellman M."/>
            <person name="Sun Y."/>
            <person name="Barcenas-Pena A."/>
            <person name="Lumbsch H.T."/>
            <person name="Grewe F."/>
        </authorList>
    </citation>
    <scope>NUCLEOTIDE SEQUENCE [LARGE SCALE GENOMIC DNA]</scope>
    <source>
        <strain evidence="4 5">Mercado 3170</strain>
    </source>
</reference>
<proteinExistence type="predicted"/>
<comment type="caution">
    <text evidence="4">The sequence shown here is derived from an EMBL/GenBank/DDBJ whole genome shotgun (WGS) entry which is preliminary data.</text>
</comment>
<evidence type="ECO:0000313" key="4">
    <source>
        <dbReference type="EMBL" id="KAL2044440.1"/>
    </source>
</evidence>
<feature type="domain" description="DUF7025" evidence="3">
    <location>
        <begin position="195"/>
        <end position="290"/>
    </location>
</feature>
<dbReference type="PANTHER" id="PTHR46411:SF3">
    <property type="entry name" value="AAA+ ATPASE DOMAIN-CONTAINING PROTEIN"/>
    <property type="match status" value="1"/>
</dbReference>
<dbReference type="EMBL" id="JBEFKJ010000009">
    <property type="protein sequence ID" value="KAL2044440.1"/>
    <property type="molecule type" value="Genomic_DNA"/>
</dbReference>
<feature type="region of interest" description="Disordered" evidence="2">
    <location>
        <begin position="1"/>
        <end position="35"/>
    </location>
</feature>
<evidence type="ECO:0000256" key="2">
    <source>
        <dbReference type="SAM" id="MobiDB-lite"/>
    </source>
</evidence>
<feature type="compositionally biased region" description="Pro residues" evidence="2">
    <location>
        <begin position="8"/>
        <end position="23"/>
    </location>
</feature>
<dbReference type="Proteomes" id="UP001590950">
    <property type="component" value="Unassembled WGS sequence"/>
</dbReference>
<dbReference type="PANTHER" id="PTHR46411">
    <property type="entry name" value="FAMILY ATPASE, PUTATIVE-RELATED"/>
    <property type="match status" value="1"/>
</dbReference>
<evidence type="ECO:0000256" key="1">
    <source>
        <dbReference type="SAM" id="Coils"/>
    </source>
</evidence>
<sequence>MAQTDVVPNPPTSPRPPATPPGSPTYMPGDSPRVQMPPQVGIIDRFEHAVEKLVRALEKVNTRNKIEDAKLEVTKLVEAEKPRIRASKLEYKLVDEVWDDGTSKYKIVDSAAPPEEVTDLDEYMFVVRARTETGASKQVFYIDIKSNGLRDVLRVVLREVCGLSLGEDKITLKHLDLLVEYIRAAYISTSSRLVSLLKNREITYDLLWALFKPNMEIYTTVLDAERPACCRYDSGKESMTSSGIPYSHVDCRLLDFNGQVFGEVSTALGTKNFQGAKRIDRLEAFPLKFHAHQKEMREYFVRCGRQFTSLMGQHHVQYRGNAFYSLLHRERRIH</sequence>
<organism evidence="4 5">
    <name type="scientific">Stereocaulon virgatum</name>
    <dbReference type="NCBI Taxonomy" id="373712"/>
    <lineage>
        <taxon>Eukaryota</taxon>
        <taxon>Fungi</taxon>
        <taxon>Dikarya</taxon>
        <taxon>Ascomycota</taxon>
        <taxon>Pezizomycotina</taxon>
        <taxon>Lecanoromycetes</taxon>
        <taxon>OSLEUM clade</taxon>
        <taxon>Lecanoromycetidae</taxon>
        <taxon>Lecanorales</taxon>
        <taxon>Lecanorineae</taxon>
        <taxon>Stereocaulaceae</taxon>
        <taxon>Stereocaulon</taxon>
    </lineage>
</organism>
<name>A0ABR4AG73_9LECA</name>
<accession>A0ABR4AG73</accession>
<evidence type="ECO:0000313" key="5">
    <source>
        <dbReference type="Proteomes" id="UP001590950"/>
    </source>
</evidence>